<evidence type="ECO:0000256" key="1">
    <source>
        <dbReference type="SAM" id="SignalP"/>
    </source>
</evidence>
<accession>T1GJP9</accession>
<dbReference type="EnsemblMetazoa" id="MESCA003699-RA">
    <property type="protein sequence ID" value="MESCA003699-PA"/>
    <property type="gene ID" value="MESCA003699"/>
</dbReference>
<reference evidence="2" key="2">
    <citation type="submission" date="2015-06" db="UniProtKB">
        <authorList>
            <consortium name="EnsemblMetazoa"/>
        </authorList>
    </citation>
    <scope>IDENTIFICATION</scope>
</reference>
<dbReference type="EMBL" id="CAQQ02177476">
    <property type="status" value="NOT_ANNOTATED_CDS"/>
    <property type="molecule type" value="Genomic_DNA"/>
</dbReference>
<dbReference type="HOGENOM" id="CLU_3038391_0_0_1"/>
<reference evidence="3" key="1">
    <citation type="submission" date="2013-02" db="EMBL/GenBank/DDBJ databases">
        <authorList>
            <person name="Hughes D."/>
        </authorList>
    </citation>
    <scope>NUCLEOTIDE SEQUENCE</scope>
    <source>
        <strain>Durham</strain>
        <strain evidence="3">NC isolate 2 -- Noor lab</strain>
    </source>
</reference>
<protein>
    <submittedName>
        <fullName evidence="2">Uncharacterized protein</fullName>
    </submittedName>
</protein>
<keyword evidence="1" id="KW-0732">Signal</keyword>
<organism evidence="2 3">
    <name type="scientific">Megaselia scalaris</name>
    <name type="common">Humpbacked fly</name>
    <name type="synonym">Phora scalaris</name>
    <dbReference type="NCBI Taxonomy" id="36166"/>
    <lineage>
        <taxon>Eukaryota</taxon>
        <taxon>Metazoa</taxon>
        <taxon>Ecdysozoa</taxon>
        <taxon>Arthropoda</taxon>
        <taxon>Hexapoda</taxon>
        <taxon>Insecta</taxon>
        <taxon>Pterygota</taxon>
        <taxon>Neoptera</taxon>
        <taxon>Endopterygota</taxon>
        <taxon>Diptera</taxon>
        <taxon>Brachycera</taxon>
        <taxon>Muscomorpha</taxon>
        <taxon>Platypezoidea</taxon>
        <taxon>Phoridae</taxon>
        <taxon>Megaseliini</taxon>
        <taxon>Megaselia</taxon>
    </lineage>
</organism>
<dbReference type="AlphaFoldDB" id="T1GJP9"/>
<sequence>MSKISGVIAILFMAALAAAASAVAAAASPVFNINLEYFNFLPHDDQNDPYVLYSE</sequence>
<dbReference type="Proteomes" id="UP000015102">
    <property type="component" value="Unassembled WGS sequence"/>
</dbReference>
<keyword evidence="3" id="KW-1185">Reference proteome</keyword>
<evidence type="ECO:0000313" key="3">
    <source>
        <dbReference type="Proteomes" id="UP000015102"/>
    </source>
</evidence>
<evidence type="ECO:0000313" key="2">
    <source>
        <dbReference type="EnsemblMetazoa" id="MESCA003699-PA"/>
    </source>
</evidence>
<proteinExistence type="predicted"/>
<name>T1GJP9_MEGSC</name>
<feature type="signal peptide" evidence="1">
    <location>
        <begin position="1"/>
        <end position="19"/>
    </location>
</feature>
<feature type="chain" id="PRO_5004577428" evidence="1">
    <location>
        <begin position="20"/>
        <end position="55"/>
    </location>
</feature>